<evidence type="ECO:0000313" key="2">
    <source>
        <dbReference type="EMBL" id="KAJ6980545.1"/>
    </source>
</evidence>
<evidence type="ECO:0000313" key="3">
    <source>
        <dbReference type="EMBL" id="KAJ6980549.1"/>
    </source>
</evidence>
<feature type="region of interest" description="Disordered" evidence="1">
    <location>
        <begin position="1"/>
        <end position="23"/>
    </location>
</feature>
<dbReference type="EMBL" id="JAQIZT010000011">
    <property type="protein sequence ID" value="KAJ6980549.1"/>
    <property type="molecule type" value="Genomic_DNA"/>
</dbReference>
<dbReference type="Proteomes" id="UP001164929">
    <property type="component" value="Chromosome 11"/>
</dbReference>
<comment type="caution">
    <text evidence="2">The sequence shown here is derived from an EMBL/GenBank/DDBJ whole genome shotgun (WGS) entry which is preliminary data.</text>
</comment>
<accession>A0AAD6M7W0</accession>
<dbReference type="AlphaFoldDB" id="A0AAD6M7W0"/>
<sequence>MAQQKYTGKLITPEDERSSNAPMMSTSLTRLKRKALTFHAHSGLGLVLHVLPRLFKGLWNSLILAFLEVTR</sequence>
<evidence type="ECO:0000256" key="1">
    <source>
        <dbReference type="SAM" id="MobiDB-lite"/>
    </source>
</evidence>
<organism evidence="2 4">
    <name type="scientific">Populus alba x Populus x berolinensis</name>
    <dbReference type="NCBI Taxonomy" id="444605"/>
    <lineage>
        <taxon>Eukaryota</taxon>
        <taxon>Viridiplantae</taxon>
        <taxon>Streptophyta</taxon>
        <taxon>Embryophyta</taxon>
        <taxon>Tracheophyta</taxon>
        <taxon>Spermatophyta</taxon>
        <taxon>Magnoliopsida</taxon>
        <taxon>eudicotyledons</taxon>
        <taxon>Gunneridae</taxon>
        <taxon>Pentapetalae</taxon>
        <taxon>rosids</taxon>
        <taxon>fabids</taxon>
        <taxon>Malpighiales</taxon>
        <taxon>Salicaceae</taxon>
        <taxon>Saliceae</taxon>
        <taxon>Populus</taxon>
    </lineage>
</organism>
<proteinExistence type="predicted"/>
<reference evidence="2" key="1">
    <citation type="journal article" date="2023" name="Mol. Ecol. Resour.">
        <title>Chromosome-level genome assembly of a triploid poplar Populus alba 'Berolinensis'.</title>
        <authorList>
            <person name="Chen S."/>
            <person name="Yu Y."/>
            <person name="Wang X."/>
            <person name="Wang S."/>
            <person name="Zhang T."/>
            <person name="Zhou Y."/>
            <person name="He R."/>
            <person name="Meng N."/>
            <person name="Wang Y."/>
            <person name="Liu W."/>
            <person name="Liu Z."/>
            <person name="Liu J."/>
            <person name="Guo Q."/>
            <person name="Huang H."/>
            <person name="Sederoff R.R."/>
            <person name="Wang G."/>
            <person name="Qu G."/>
            <person name="Chen S."/>
        </authorList>
    </citation>
    <scope>NUCLEOTIDE SEQUENCE</scope>
    <source>
        <strain evidence="2">SC-2020</strain>
    </source>
</reference>
<evidence type="ECO:0000313" key="4">
    <source>
        <dbReference type="Proteomes" id="UP001164929"/>
    </source>
</evidence>
<protein>
    <submittedName>
        <fullName evidence="2">Uncharacterized protein</fullName>
    </submittedName>
</protein>
<gene>
    <name evidence="2" type="ORF">NC653_028368</name>
    <name evidence="3" type="ORF">NC653_028372</name>
</gene>
<dbReference type="EMBL" id="JAQIZT010000011">
    <property type="protein sequence ID" value="KAJ6980545.1"/>
    <property type="molecule type" value="Genomic_DNA"/>
</dbReference>
<name>A0AAD6M7W0_9ROSI</name>
<keyword evidence="4" id="KW-1185">Reference proteome</keyword>